<feature type="transmembrane region" description="Helical" evidence="1">
    <location>
        <begin position="102"/>
        <end position="127"/>
    </location>
</feature>
<proteinExistence type="predicted"/>
<keyword evidence="1" id="KW-0812">Transmembrane</keyword>
<dbReference type="EMBL" id="HBKR01021889">
    <property type="protein sequence ID" value="CAE2311888.1"/>
    <property type="molecule type" value="Transcribed_RNA"/>
</dbReference>
<dbReference type="AlphaFoldDB" id="A0A7S4L141"/>
<name>A0A7S4L141_9EUKA</name>
<reference evidence="2" key="1">
    <citation type="submission" date="2021-01" db="EMBL/GenBank/DDBJ databases">
        <authorList>
            <person name="Corre E."/>
            <person name="Pelletier E."/>
            <person name="Niang G."/>
            <person name="Scheremetjew M."/>
            <person name="Finn R."/>
            <person name="Kale V."/>
            <person name="Holt S."/>
            <person name="Cochrane G."/>
            <person name="Meng A."/>
            <person name="Brown T."/>
            <person name="Cohen L."/>
        </authorList>
    </citation>
    <scope>NUCLEOTIDE SEQUENCE</scope>
    <source>
        <strain evidence="2">SoJaBio B1-5/56/2</strain>
    </source>
</reference>
<evidence type="ECO:0000256" key="1">
    <source>
        <dbReference type="SAM" id="Phobius"/>
    </source>
</evidence>
<feature type="transmembrane region" description="Helical" evidence="1">
    <location>
        <begin position="58"/>
        <end position="90"/>
    </location>
</feature>
<accession>A0A7S4L141</accession>
<keyword evidence="1" id="KW-0472">Membrane</keyword>
<evidence type="ECO:0000313" key="2">
    <source>
        <dbReference type="EMBL" id="CAE2311888.1"/>
    </source>
</evidence>
<keyword evidence="1" id="KW-1133">Transmembrane helix</keyword>
<sequence>MPVQEQDQLKFNFDEEVPQGEKTMTPPQPQAPYSPYGPPPMNYNVFTMEYYSRQQNTIVDALCCFLTFVCCASFCYPFSCFFNIFSCLLAKGDTSDNHLTRIFLLYLNGIALISYFLGVLFLIYWLVTANGEQDDDQYYVRGLYNHFGSAQSVSNTATKSLF</sequence>
<protein>
    <submittedName>
        <fullName evidence="2">Uncharacterized protein</fullName>
    </submittedName>
</protein>
<organism evidence="2">
    <name type="scientific">Paramoeba aestuarina</name>
    <dbReference type="NCBI Taxonomy" id="180227"/>
    <lineage>
        <taxon>Eukaryota</taxon>
        <taxon>Amoebozoa</taxon>
        <taxon>Discosea</taxon>
        <taxon>Flabellinia</taxon>
        <taxon>Dactylopodida</taxon>
        <taxon>Paramoebidae</taxon>
        <taxon>Paramoeba</taxon>
    </lineage>
</organism>
<gene>
    <name evidence="2" type="ORF">NAES01612_LOCUS14237</name>
</gene>